<protein>
    <submittedName>
        <fullName evidence="1">Phospholipase</fullName>
    </submittedName>
</protein>
<name>A0A160MYI2_9GAMM</name>
<dbReference type="EMBL" id="CP014841">
    <property type="protein sequence ID" value="AND68316.1"/>
    <property type="molecule type" value="Genomic_DNA"/>
</dbReference>
<dbReference type="SUPFAM" id="SSF53474">
    <property type="entry name" value="alpha/beta-Hydrolases"/>
    <property type="match status" value="1"/>
</dbReference>
<dbReference type="InterPro" id="IPR029058">
    <property type="entry name" value="AB_hydrolase_fold"/>
</dbReference>
<dbReference type="PATRIC" id="fig|445710.3.peg.859"/>
<proteinExistence type="predicted"/>
<dbReference type="AlphaFoldDB" id="A0A160MYI2"/>
<evidence type="ECO:0000313" key="2">
    <source>
        <dbReference type="Proteomes" id="UP000077255"/>
    </source>
</evidence>
<sequence>MGTLVFVHGWSVTNTSTYGQMPQRLQQQAAAQGLPLTIRDIWLSEYVSFDDAVTMTDLVRAFDHALRDLHLLEPSFACITHSTGGPVVREWLRAQRDTPTRYSTIRLSHLVMLAPANFGSALAQLGKGVLGRLKAWFDGVEPGQRILDWLELGSAESLRLNLDMIHGSDPLDGGLFRFVLTGDRPDRSLYDHLNSYTGEDGSDGVVRIAAANLNASHAVLSLAGGGSGVAAGTDPLSLYLTRGPRCAFKMIAGAAHSGTDHGILASAQPATIEVILRCLAVRDAPGYIALCDAFERENAARDADKVELEPAGPFPPRVHIHDPRSLLILRLADEAGEPLTGAGLLLTAGTPPSPDLMPPDFLVDRQANSHQRTTVSLFLNHTLLAGDDRVPDPRNTRRTLRPAIQAHRPYGALVKPVDLTGLVHHALAQSGASDDLFTALGPHQTTVLDVVLPRKIHEGVFRLTQDLTPQDFSHPLPGALIG</sequence>
<organism evidence="1 2">
    <name type="scientific">Dyella thiooxydans</name>
    <dbReference type="NCBI Taxonomy" id="445710"/>
    <lineage>
        <taxon>Bacteria</taxon>
        <taxon>Pseudomonadati</taxon>
        <taxon>Pseudomonadota</taxon>
        <taxon>Gammaproteobacteria</taxon>
        <taxon>Lysobacterales</taxon>
        <taxon>Rhodanobacteraceae</taxon>
        <taxon>Dyella</taxon>
    </lineage>
</organism>
<dbReference type="Proteomes" id="UP000077255">
    <property type="component" value="Chromosome"/>
</dbReference>
<dbReference type="STRING" id="445710.ATSB10_08620"/>
<gene>
    <name evidence="1" type="ORF">ATSB10_08620</name>
</gene>
<evidence type="ECO:0000313" key="1">
    <source>
        <dbReference type="EMBL" id="AND68316.1"/>
    </source>
</evidence>
<dbReference type="KEGG" id="dtx:ATSB10_08620"/>
<reference evidence="1 2" key="1">
    <citation type="submission" date="2016-02" db="EMBL/GenBank/DDBJ databases">
        <title>Complete genome sequencing and analysis of ATSB10, Dyella thiooxydans isolated from rhizosphere soil of sunflower (Helianthus annuus L.).</title>
        <authorList>
            <person name="Lee Y."/>
            <person name="Hwangbo K."/>
            <person name="Chung H."/>
            <person name="Yoo J."/>
            <person name="Kim K.Y."/>
            <person name="Sa T.M."/>
            <person name="Um Y."/>
            <person name="Madhaiyan M."/>
        </authorList>
    </citation>
    <scope>NUCLEOTIDE SEQUENCE [LARGE SCALE GENOMIC DNA]</scope>
    <source>
        <strain evidence="1 2">ATSB10</strain>
    </source>
</reference>
<dbReference type="Gene3D" id="3.40.50.1820">
    <property type="entry name" value="alpha/beta hydrolase"/>
    <property type="match status" value="1"/>
</dbReference>
<accession>A0A160MYI2</accession>
<dbReference type="OrthoDB" id="489469at2"/>
<keyword evidence="2" id="KW-1185">Reference proteome</keyword>
<dbReference type="RefSeq" id="WP_063670735.1">
    <property type="nucleotide sequence ID" value="NZ_CP014841.1"/>
</dbReference>